<name>A0A1M5C6X7_9FLAO</name>
<dbReference type="RefSeq" id="WP_072956953.1">
    <property type="nucleotide sequence ID" value="NZ_FQUT01000004.1"/>
</dbReference>
<evidence type="ECO:0000313" key="1">
    <source>
        <dbReference type="EMBL" id="SHF50162.1"/>
    </source>
</evidence>
<keyword evidence="2" id="KW-1185">Reference proteome</keyword>
<protein>
    <submittedName>
        <fullName evidence="1">AAA domain-containing protein</fullName>
    </submittedName>
</protein>
<sequence>MAGYIFKELRLTGENKKDAFVQFKHGLNVISGPSNTGKTFIFDCLDFMLGSSDKLKAIPEIKGYSNIFLEIEADDQSYTIETEIKNNNTYKLYRSKINKLNTEPEILKRKLDSNTKNNLNSFFLNLNKIDNKKIRKNAKGDTTSLSYRNVVKFALIDEERIITKESPIVSHYTRETEESNTLRFFLTGNDDSSIIKKISSQEIQRRKGKIDLLHEFINNANVDPNLNSDEIEGQLERINVSLINFTLNFNRIKKDYLSVETDYTNKNIEYVEFNKRRSEITELLKRSYILEQQYNSDILRLKSTIESGLFMSENSDASCPTCKQEITTKTLDIEQIIISCESEIQKITSLLKELKVSQTLISEEEKDNEKKLLSTITELEQLRIKLQDGIGIELDKTIETLTNLNNKKSQLIGIQDIISKTNSFSQTIKELESSIPITKGNYPTLTSDVTKKLCKKMSEILKEIGENKTVNYSSESFEFEIGNSFRNTYGKGYRAIYYSVYIIALHEIMEDNTFKIGVPVLDSPLVTYKKPNASGEGIDLNLAMDFYRYLSKTKIRQTIIIENEVPPQDILNKVNHIQFKGFGDGFIPK</sequence>
<gene>
    <name evidence="1" type="ORF">SAMN05443633_104416</name>
</gene>
<organism evidence="1 2">
    <name type="scientific">Chryseobacterium arachidis</name>
    <dbReference type="NCBI Taxonomy" id="1416778"/>
    <lineage>
        <taxon>Bacteria</taxon>
        <taxon>Pseudomonadati</taxon>
        <taxon>Bacteroidota</taxon>
        <taxon>Flavobacteriia</taxon>
        <taxon>Flavobacteriales</taxon>
        <taxon>Weeksellaceae</taxon>
        <taxon>Chryseobacterium group</taxon>
        <taxon>Chryseobacterium</taxon>
    </lineage>
</organism>
<dbReference type="InterPro" id="IPR027417">
    <property type="entry name" value="P-loop_NTPase"/>
</dbReference>
<accession>A0A1M5C6X7</accession>
<evidence type="ECO:0000313" key="2">
    <source>
        <dbReference type="Proteomes" id="UP000184518"/>
    </source>
</evidence>
<dbReference type="Proteomes" id="UP000184518">
    <property type="component" value="Unassembled WGS sequence"/>
</dbReference>
<proteinExistence type="predicted"/>
<reference evidence="2" key="1">
    <citation type="submission" date="2016-11" db="EMBL/GenBank/DDBJ databases">
        <authorList>
            <person name="Varghese N."/>
            <person name="Submissions S."/>
        </authorList>
    </citation>
    <scope>NUCLEOTIDE SEQUENCE [LARGE SCALE GENOMIC DNA]</scope>
    <source>
        <strain evidence="2">DSM 27619</strain>
    </source>
</reference>
<dbReference type="AlphaFoldDB" id="A0A1M5C6X7"/>
<dbReference type="EMBL" id="FQUT01000004">
    <property type="protein sequence ID" value="SHF50162.1"/>
    <property type="molecule type" value="Genomic_DNA"/>
</dbReference>
<dbReference type="STRING" id="1416778.SAMN05443633_104416"/>
<dbReference type="OrthoDB" id="103556at2"/>
<dbReference type="SUPFAM" id="SSF52540">
    <property type="entry name" value="P-loop containing nucleoside triphosphate hydrolases"/>
    <property type="match status" value="1"/>
</dbReference>
<dbReference type="Gene3D" id="3.40.50.300">
    <property type="entry name" value="P-loop containing nucleotide triphosphate hydrolases"/>
    <property type="match status" value="1"/>
</dbReference>